<feature type="coiled-coil region" evidence="2">
    <location>
        <begin position="868"/>
        <end position="906"/>
    </location>
</feature>
<evidence type="ECO:0008006" key="6">
    <source>
        <dbReference type="Google" id="ProtNLM"/>
    </source>
</evidence>
<feature type="coiled-coil region" evidence="2">
    <location>
        <begin position="945"/>
        <end position="1035"/>
    </location>
</feature>
<dbReference type="Proteomes" id="UP001046870">
    <property type="component" value="Chromosome 3"/>
</dbReference>
<keyword evidence="5" id="KW-1185">Reference proteome</keyword>
<gene>
    <name evidence="4" type="ORF">MATL_G00040420</name>
</gene>
<feature type="compositionally biased region" description="Polar residues" evidence="3">
    <location>
        <begin position="400"/>
        <end position="421"/>
    </location>
</feature>
<evidence type="ECO:0000313" key="4">
    <source>
        <dbReference type="EMBL" id="KAG7483629.1"/>
    </source>
</evidence>
<feature type="compositionally biased region" description="Basic and acidic residues" evidence="3">
    <location>
        <begin position="347"/>
        <end position="358"/>
    </location>
</feature>
<dbReference type="GO" id="GO:0008017">
    <property type="term" value="F:microtubule binding"/>
    <property type="evidence" value="ECO:0007669"/>
    <property type="project" value="TreeGrafter"/>
</dbReference>
<dbReference type="AlphaFoldDB" id="A0A9D3Q9J0"/>
<feature type="compositionally biased region" description="Polar residues" evidence="3">
    <location>
        <begin position="575"/>
        <end position="587"/>
    </location>
</feature>
<feature type="region of interest" description="Disordered" evidence="3">
    <location>
        <begin position="222"/>
        <end position="258"/>
    </location>
</feature>
<feature type="compositionally biased region" description="Basic and acidic residues" evidence="3">
    <location>
        <begin position="806"/>
        <end position="821"/>
    </location>
</feature>
<dbReference type="EMBL" id="JAFDVH010000003">
    <property type="protein sequence ID" value="KAG7483629.1"/>
    <property type="molecule type" value="Genomic_DNA"/>
</dbReference>
<feature type="compositionally biased region" description="Polar residues" evidence="3">
    <location>
        <begin position="364"/>
        <end position="392"/>
    </location>
</feature>
<feature type="region of interest" description="Disordered" evidence="3">
    <location>
        <begin position="1"/>
        <end position="65"/>
    </location>
</feature>
<evidence type="ECO:0000256" key="1">
    <source>
        <dbReference type="ARBA" id="ARBA00023054"/>
    </source>
</evidence>
<name>A0A9D3Q9J0_MEGAT</name>
<feature type="coiled-coil region" evidence="2">
    <location>
        <begin position="1087"/>
        <end position="1216"/>
    </location>
</feature>
<feature type="region of interest" description="Disordered" evidence="3">
    <location>
        <begin position="137"/>
        <end position="158"/>
    </location>
</feature>
<dbReference type="OrthoDB" id="10038993at2759"/>
<reference evidence="4" key="1">
    <citation type="submission" date="2021-01" db="EMBL/GenBank/DDBJ databases">
        <authorList>
            <person name="Zahm M."/>
            <person name="Roques C."/>
            <person name="Cabau C."/>
            <person name="Klopp C."/>
            <person name="Donnadieu C."/>
            <person name="Jouanno E."/>
            <person name="Lampietro C."/>
            <person name="Louis A."/>
            <person name="Herpin A."/>
            <person name="Echchiki A."/>
            <person name="Berthelot C."/>
            <person name="Parey E."/>
            <person name="Roest-Crollius H."/>
            <person name="Braasch I."/>
            <person name="Postlethwait J."/>
            <person name="Bobe J."/>
            <person name="Montfort J."/>
            <person name="Bouchez O."/>
            <person name="Begum T."/>
            <person name="Mejri S."/>
            <person name="Adams A."/>
            <person name="Chen W.-J."/>
            <person name="Guiguen Y."/>
        </authorList>
    </citation>
    <scope>NUCLEOTIDE SEQUENCE</scope>
    <source>
        <strain evidence="4">YG-15Mar2019-1</strain>
        <tissue evidence="4">Brain</tissue>
    </source>
</reference>
<feature type="compositionally biased region" description="Basic and acidic residues" evidence="3">
    <location>
        <begin position="440"/>
        <end position="457"/>
    </location>
</feature>
<feature type="region of interest" description="Disordered" evidence="3">
    <location>
        <begin position="333"/>
        <end position="602"/>
    </location>
</feature>
<evidence type="ECO:0000313" key="5">
    <source>
        <dbReference type="Proteomes" id="UP001046870"/>
    </source>
</evidence>
<feature type="region of interest" description="Disordered" evidence="3">
    <location>
        <begin position="796"/>
        <end position="821"/>
    </location>
</feature>
<feature type="compositionally biased region" description="Basic and acidic residues" evidence="3">
    <location>
        <begin position="522"/>
        <end position="534"/>
    </location>
</feature>
<keyword evidence="1 2" id="KW-0175">Coiled coil</keyword>
<accession>A0A9D3Q9J0</accession>
<dbReference type="PANTHER" id="PTHR24200">
    <property type="entry name" value="TOUCAN, ISOFORM A"/>
    <property type="match status" value="1"/>
</dbReference>
<sequence>MNLQGKLSGPLVSGLQDHSGEIKNNNKPALLSPEGDANANKIQTGDGGSTGDTGTLPPLVSQSDEQDKIIIWGTDDSPCDDPELEEFELLECQELEAFLVEEEVEYERGRSAVGTEKGPPPLQKCPASRVSAAAKMVTDRDNARDVEDERTSGCGVQDPDTPVSCLRGSRGRAGAQLSSENNIFVSCLSAVSELRGSLATVLDNAGRTLAADSRHIPSEPYRTISEDLSPGSQSITATSVKTGNSLVPSGKSTAHSNSVDLNLNSTALPQELCPQAQPDQVASQRLRKSLQEERANVLSNGMGKNQGNRVDQKGEQFGLQQPKLLWTEGEQNGSEVTNKQGNGMPAESKKNFGDRMHPNDQVIGRSQSTTHPPTKSQSRLWTCPSPETVTQRTGHKMNGRPSQDNVTSEINSNHLPSNAGSKVTPGLAAAQEPKPIRKQGSGEHERSASPSSLERRTQLTRKPWGSPTRPATPVSPKSTGSPRKRLPTSPAKAPAVRPSQQENSKVCVNSGIPKPILQHMSRGLEKELEHKTTEKSPPPKCPPKPKNVRPKIITYIRKSPHVKPHAPDAPYEASTLPSRVSAYNSSPAAKDPKAGGDPKASPVLSASNLLYDKYRQEMQRARLFSPGLVVSGIKPPSHTIPHKMNGKSDSFYGGLADKCLPEMVRGAVSLGGPGHGDSSGPQLRPHEATGLFQSPRVLRPQLGLGAVNRLPFNKNKMLLAGQRSPSAFSQPVQAVSPTAHSYQEPSGDQKKPAPALAPKSFLPKPGQSGLRPPGYSRLPTTRLAAFGFVRSGSVSSVSSVQSNDSTRSDPCRPAHPSRKEIQKDVEVVRPVVSSPKRCAVVSPKPQSPVHARLKPVAVQNGVAGGSPRADAQGRKESERVEVQQLRERCEEQAKQLLSVRAELRRATLGLEVFAITTQHFSQKSEDAIAKERELSLELSKIREEVASNAARWERLQREKEELEQSFERELRSLQAQQEVELGALEEGLRARHSAERDRLRAEHQAELDELRTQQQEQIEEMTVNHEAAMEEMENTHSVAMATLQEEHAATVREMRVTHEGQRRSLEEDFDKLRLSLQDQVDTLTFQNRGLRDRAKRFEEALRKSADEQIVDALAPYQHIQEDLKSLKEVLEMKNQQIHEQEKKIADLEKMAQKNVFLEERIQVLQQQNEDLKVRIDRNLVLSRQLSEENANLQEHVEKESNEKKRLSRTNEELLWRLQTGELSPRMSPCSSPLHRASPGPASPSRLQPFPQ</sequence>
<feature type="compositionally biased region" description="Polar residues" evidence="3">
    <location>
        <begin position="230"/>
        <end position="258"/>
    </location>
</feature>
<feature type="compositionally biased region" description="Pro residues" evidence="3">
    <location>
        <begin position="536"/>
        <end position="545"/>
    </location>
</feature>
<protein>
    <recommendedName>
        <fullName evidence="6">Microtubule associated tumor suppressor candidate 2</fullName>
    </recommendedName>
</protein>
<feature type="region of interest" description="Disordered" evidence="3">
    <location>
        <begin position="723"/>
        <end position="777"/>
    </location>
</feature>
<feature type="compositionally biased region" description="Low complexity" evidence="3">
    <location>
        <begin position="796"/>
        <end position="805"/>
    </location>
</feature>
<dbReference type="InterPro" id="IPR051293">
    <property type="entry name" value="MTUS1/CCDC69"/>
</dbReference>
<organism evidence="4 5">
    <name type="scientific">Megalops atlanticus</name>
    <name type="common">Tarpon</name>
    <name type="synonym">Clupea gigantea</name>
    <dbReference type="NCBI Taxonomy" id="7932"/>
    <lineage>
        <taxon>Eukaryota</taxon>
        <taxon>Metazoa</taxon>
        <taxon>Chordata</taxon>
        <taxon>Craniata</taxon>
        <taxon>Vertebrata</taxon>
        <taxon>Euteleostomi</taxon>
        <taxon>Actinopterygii</taxon>
        <taxon>Neopterygii</taxon>
        <taxon>Teleostei</taxon>
        <taxon>Elopiformes</taxon>
        <taxon>Megalopidae</taxon>
        <taxon>Megalops</taxon>
    </lineage>
</organism>
<feature type="compositionally biased region" description="Polar residues" evidence="3">
    <location>
        <begin position="723"/>
        <end position="746"/>
    </location>
</feature>
<proteinExistence type="predicted"/>
<feature type="compositionally biased region" description="Basic and acidic residues" evidence="3">
    <location>
        <begin position="137"/>
        <end position="151"/>
    </location>
</feature>
<dbReference type="PANTHER" id="PTHR24200:SF14">
    <property type="entry name" value="MICROTUBULE-ASSOCIATED TUMOR SUPPRESSOR CANDIDATE 2"/>
    <property type="match status" value="1"/>
</dbReference>
<comment type="caution">
    <text evidence="4">The sequence shown here is derived from an EMBL/GenBank/DDBJ whole genome shotgun (WGS) entry which is preliminary data.</text>
</comment>
<feature type="region of interest" description="Disordered" evidence="3">
    <location>
        <begin position="1217"/>
        <end position="1251"/>
    </location>
</feature>
<dbReference type="GO" id="GO:0005634">
    <property type="term" value="C:nucleus"/>
    <property type="evidence" value="ECO:0007669"/>
    <property type="project" value="TreeGrafter"/>
</dbReference>
<feature type="compositionally biased region" description="Polar residues" evidence="3">
    <location>
        <begin position="498"/>
        <end position="507"/>
    </location>
</feature>
<dbReference type="GO" id="GO:0005737">
    <property type="term" value="C:cytoplasm"/>
    <property type="evidence" value="ECO:0007669"/>
    <property type="project" value="TreeGrafter"/>
</dbReference>
<evidence type="ECO:0000256" key="3">
    <source>
        <dbReference type="SAM" id="MobiDB-lite"/>
    </source>
</evidence>
<evidence type="ECO:0000256" key="2">
    <source>
        <dbReference type="SAM" id="Coils"/>
    </source>
</evidence>